<organism evidence="2 3">
    <name type="scientific">Mycena metata</name>
    <dbReference type="NCBI Taxonomy" id="1033252"/>
    <lineage>
        <taxon>Eukaryota</taxon>
        <taxon>Fungi</taxon>
        <taxon>Dikarya</taxon>
        <taxon>Basidiomycota</taxon>
        <taxon>Agaricomycotina</taxon>
        <taxon>Agaricomycetes</taxon>
        <taxon>Agaricomycetidae</taxon>
        <taxon>Agaricales</taxon>
        <taxon>Marasmiineae</taxon>
        <taxon>Mycenaceae</taxon>
        <taxon>Mycena</taxon>
    </lineage>
</organism>
<dbReference type="Gene3D" id="3.30.420.10">
    <property type="entry name" value="Ribonuclease H-like superfamily/Ribonuclease H"/>
    <property type="match status" value="1"/>
</dbReference>
<evidence type="ECO:0000313" key="2">
    <source>
        <dbReference type="EMBL" id="KAJ7719197.1"/>
    </source>
</evidence>
<reference evidence="2" key="1">
    <citation type="submission" date="2023-03" db="EMBL/GenBank/DDBJ databases">
        <title>Massive genome expansion in bonnet fungi (Mycena s.s.) driven by repeated elements and novel gene families across ecological guilds.</title>
        <authorList>
            <consortium name="Lawrence Berkeley National Laboratory"/>
            <person name="Harder C.B."/>
            <person name="Miyauchi S."/>
            <person name="Viragh M."/>
            <person name="Kuo A."/>
            <person name="Thoen E."/>
            <person name="Andreopoulos B."/>
            <person name="Lu D."/>
            <person name="Skrede I."/>
            <person name="Drula E."/>
            <person name="Henrissat B."/>
            <person name="Morin E."/>
            <person name="Kohler A."/>
            <person name="Barry K."/>
            <person name="LaButti K."/>
            <person name="Morin E."/>
            <person name="Salamov A."/>
            <person name="Lipzen A."/>
            <person name="Mereny Z."/>
            <person name="Hegedus B."/>
            <person name="Baldrian P."/>
            <person name="Stursova M."/>
            <person name="Weitz H."/>
            <person name="Taylor A."/>
            <person name="Grigoriev I.V."/>
            <person name="Nagy L.G."/>
            <person name="Martin F."/>
            <person name="Kauserud H."/>
        </authorList>
    </citation>
    <scope>NUCLEOTIDE SEQUENCE</scope>
    <source>
        <strain evidence="2">CBHHK182m</strain>
    </source>
</reference>
<evidence type="ECO:0000256" key="1">
    <source>
        <dbReference type="SAM" id="MobiDB-lite"/>
    </source>
</evidence>
<evidence type="ECO:0008006" key="4">
    <source>
        <dbReference type="Google" id="ProtNLM"/>
    </source>
</evidence>
<dbReference type="EMBL" id="JARKIB010000255">
    <property type="protein sequence ID" value="KAJ7719197.1"/>
    <property type="molecule type" value="Genomic_DNA"/>
</dbReference>
<dbReference type="SUPFAM" id="SSF53098">
    <property type="entry name" value="Ribonuclease H-like"/>
    <property type="match status" value="1"/>
</dbReference>
<name>A0AAD7MIJ9_9AGAR</name>
<feature type="non-terminal residue" evidence="2">
    <location>
        <position position="275"/>
    </location>
</feature>
<accession>A0AAD7MIJ9</accession>
<proteinExistence type="predicted"/>
<protein>
    <recommendedName>
        <fullName evidence="4">RNase H type-1 domain-containing protein</fullName>
    </recommendedName>
</protein>
<dbReference type="GO" id="GO:0003676">
    <property type="term" value="F:nucleic acid binding"/>
    <property type="evidence" value="ECO:0007669"/>
    <property type="project" value="InterPro"/>
</dbReference>
<feature type="region of interest" description="Disordered" evidence="1">
    <location>
        <begin position="1"/>
        <end position="31"/>
    </location>
</feature>
<keyword evidence="3" id="KW-1185">Reference proteome</keyword>
<dbReference type="InterPro" id="IPR012337">
    <property type="entry name" value="RNaseH-like_sf"/>
</dbReference>
<sequence length="275" mass="30261">MEILNGTEKERDGPGAFTSFQRKEDDDDDPNKGKAVVDYLLFSRDFLNLVEPGSLQIKRVDRAWSDHAILAFHLTLPSSNHEFQNVPRGIPSEIAPLQPSLPTPCDILTAETIAAAQTDDEATLDLYGTIANVQYRHFTVHLSSLCRNQGRADARAAFGAYWGKDSRHNTGGRISGRQLDGRAMLVGVIYALEHLERSRGLDIFMTSKTIIRTICYAAGKNHTRGWDCANGDLLEHIAKIIRDRDAPISFHHICEPLTNAANAGARKLAVAAACA</sequence>
<evidence type="ECO:0000313" key="3">
    <source>
        <dbReference type="Proteomes" id="UP001215598"/>
    </source>
</evidence>
<dbReference type="InterPro" id="IPR036397">
    <property type="entry name" value="RNaseH_sf"/>
</dbReference>
<comment type="caution">
    <text evidence="2">The sequence shown here is derived from an EMBL/GenBank/DDBJ whole genome shotgun (WGS) entry which is preliminary data.</text>
</comment>
<dbReference type="Proteomes" id="UP001215598">
    <property type="component" value="Unassembled WGS sequence"/>
</dbReference>
<gene>
    <name evidence="2" type="ORF">B0H16DRAFT_1336859</name>
</gene>
<dbReference type="AlphaFoldDB" id="A0AAD7MIJ9"/>